<evidence type="ECO:0000313" key="2">
    <source>
        <dbReference type="Proteomes" id="UP000184420"/>
    </source>
</evidence>
<dbReference type="AlphaFoldDB" id="A0A1M7KHT0"/>
<organism evidence="1 2">
    <name type="scientific">Chitinophaga jiangningensis</name>
    <dbReference type="NCBI Taxonomy" id="1419482"/>
    <lineage>
        <taxon>Bacteria</taxon>
        <taxon>Pseudomonadati</taxon>
        <taxon>Bacteroidota</taxon>
        <taxon>Chitinophagia</taxon>
        <taxon>Chitinophagales</taxon>
        <taxon>Chitinophagaceae</taxon>
        <taxon>Chitinophaga</taxon>
    </lineage>
</organism>
<accession>A0A1M7KHT0</accession>
<gene>
    <name evidence="1" type="ORF">SAMN05444266_109337</name>
</gene>
<dbReference type="EMBL" id="FRBL01000009">
    <property type="protein sequence ID" value="SHM64941.1"/>
    <property type="molecule type" value="Genomic_DNA"/>
</dbReference>
<evidence type="ECO:0000313" key="1">
    <source>
        <dbReference type="EMBL" id="SHM64941.1"/>
    </source>
</evidence>
<sequence length="176" mass="20199">MKSDKSIHNISIAAIKRSTMKPYDFKWTRFYTDNAEFIQWYSGIEIELSENELVICSTIIDADNFSVLTTRKLVTKENGTLMAGNRIGAKDKSHGDFKDYYAKKPLTFGSILLDNGRDLKYFIEVHKASMVMIHGVRTWIRTESMTNDQVEKVARIWTRQNENMADFKAPGAITSD</sequence>
<name>A0A1M7KHT0_9BACT</name>
<protein>
    <submittedName>
        <fullName evidence="1">Uncharacterized protein</fullName>
    </submittedName>
</protein>
<reference evidence="1 2" key="1">
    <citation type="submission" date="2016-11" db="EMBL/GenBank/DDBJ databases">
        <authorList>
            <person name="Jaros S."/>
            <person name="Januszkiewicz K."/>
            <person name="Wedrychowicz H."/>
        </authorList>
    </citation>
    <scope>NUCLEOTIDE SEQUENCE [LARGE SCALE GENOMIC DNA]</scope>
    <source>
        <strain evidence="1 2">DSM 27406</strain>
    </source>
</reference>
<proteinExistence type="predicted"/>
<dbReference type="Proteomes" id="UP000184420">
    <property type="component" value="Unassembled WGS sequence"/>
</dbReference>
<keyword evidence="2" id="KW-1185">Reference proteome</keyword>